<protein>
    <submittedName>
        <fullName evidence="1">Uncharacterized protein</fullName>
    </submittedName>
</protein>
<name>A0ACC2RM35_9FUNG</name>
<sequence>MIASKVVLFHVWLVESAVFFRGSEGLTVIPAVSAEEMTSLISGPIVTRSAEQLHCLARRGRRSKAKSNHFTRPVVKRVGPRKSRKSGANDAAGSKSPAGKSKVKAKGYHTEKTESTQESMEAEEELPSEESTMAQLDVLSNCSLAPGSHLERRLWINHDPLINSTVFRSLPRE</sequence>
<evidence type="ECO:0000313" key="1">
    <source>
        <dbReference type="EMBL" id="KAJ9051096.1"/>
    </source>
</evidence>
<gene>
    <name evidence="1" type="ORF">DSO57_1007782</name>
</gene>
<keyword evidence="2" id="KW-1185">Reference proteome</keyword>
<dbReference type="Proteomes" id="UP001165960">
    <property type="component" value="Unassembled WGS sequence"/>
</dbReference>
<accession>A0ACC2RM35</accession>
<reference evidence="1" key="1">
    <citation type="submission" date="2022-04" db="EMBL/GenBank/DDBJ databases">
        <title>Genome of the entomopathogenic fungus Entomophthora muscae.</title>
        <authorList>
            <person name="Elya C."/>
            <person name="Lovett B.R."/>
            <person name="Lee E."/>
            <person name="Macias A.M."/>
            <person name="Hajek A.E."/>
            <person name="De Bivort B.L."/>
            <person name="Kasson M.T."/>
            <person name="De Fine Licht H.H."/>
            <person name="Stajich J.E."/>
        </authorList>
    </citation>
    <scope>NUCLEOTIDE SEQUENCE</scope>
    <source>
        <strain evidence="1">Berkeley</strain>
    </source>
</reference>
<organism evidence="1 2">
    <name type="scientific">Entomophthora muscae</name>
    <dbReference type="NCBI Taxonomy" id="34485"/>
    <lineage>
        <taxon>Eukaryota</taxon>
        <taxon>Fungi</taxon>
        <taxon>Fungi incertae sedis</taxon>
        <taxon>Zoopagomycota</taxon>
        <taxon>Entomophthoromycotina</taxon>
        <taxon>Entomophthoromycetes</taxon>
        <taxon>Entomophthorales</taxon>
        <taxon>Entomophthoraceae</taxon>
        <taxon>Entomophthora</taxon>
    </lineage>
</organism>
<proteinExistence type="predicted"/>
<evidence type="ECO:0000313" key="2">
    <source>
        <dbReference type="Proteomes" id="UP001165960"/>
    </source>
</evidence>
<dbReference type="EMBL" id="QTSX02007123">
    <property type="protein sequence ID" value="KAJ9051096.1"/>
    <property type="molecule type" value="Genomic_DNA"/>
</dbReference>
<comment type="caution">
    <text evidence="1">The sequence shown here is derived from an EMBL/GenBank/DDBJ whole genome shotgun (WGS) entry which is preliminary data.</text>
</comment>